<accession>A0AAE1Q069</accession>
<name>A0AAE1Q069_9EUCA</name>
<proteinExistence type="predicted"/>
<reference evidence="1" key="1">
    <citation type="submission" date="2023-11" db="EMBL/GenBank/DDBJ databases">
        <title>Genome assemblies of two species of porcelain crab, Petrolisthes cinctipes and Petrolisthes manimaculis (Anomura: Porcellanidae).</title>
        <authorList>
            <person name="Angst P."/>
        </authorList>
    </citation>
    <scope>NUCLEOTIDE SEQUENCE</scope>
    <source>
        <strain evidence="1">PB745_02</strain>
        <tissue evidence="1">Gill</tissue>
    </source>
</reference>
<gene>
    <name evidence="1" type="ORF">Pmani_011928</name>
</gene>
<comment type="caution">
    <text evidence="1">The sequence shown here is derived from an EMBL/GenBank/DDBJ whole genome shotgun (WGS) entry which is preliminary data.</text>
</comment>
<dbReference type="EMBL" id="JAWZYT010000965">
    <property type="protein sequence ID" value="KAK4316964.1"/>
    <property type="molecule type" value="Genomic_DNA"/>
</dbReference>
<organism evidence="1 2">
    <name type="scientific">Petrolisthes manimaculis</name>
    <dbReference type="NCBI Taxonomy" id="1843537"/>
    <lineage>
        <taxon>Eukaryota</taxon>
        <taxon>Metazoa</taxon>
        <taxon>Ecdysozoa</taxon>
        <taxon>Arthropoda</taxon>
        <taxon>Crustacea</taxon>
        <taxon>Multicrustacea</taxon>
        <taxon>Malacostraca</taxon>
        <taxon>Eumalacostraca</taxon>
        <taxon>Eucarida</taxon>
        <taxon>Decapoda</taxon>
        <taxon>Pleocyemata</taxon>
        <taxon>Anomura</taxon>
        <taxon>Galatheoidea</taxon>
        <taxon>Porcellanidae</taxon>
        <taxon>Petrolisthes</taxon>
    </lineage>
</organism>
<protein>
    <submittedName>
        <fullName evidence="1">Uncharacterized protein</fullName>
    </submittedName>
</protein>
<sequence length="113" mass="12637">MSSLCNTSPIACNIFTLQYISHNKQHFFFPLQHISQQAASIYVCTPLLPPPHLTYVHLFSHHLTSPMYTSSPTTSPHASAVGGSPLHTTRFLCIRSRLCNWWAVMRGGGVVER</sequence>
<dbReference type="Proteomes" id="UP001292094">
    <property type="component" value="Unassembled WGS sequence"/>
</dbReference>
<keyword evidence="2" id="KW-1185">Reference proteome</keyword>
<dbReference type="AlphaFoldDB" id="A0AAE1Q069"/>
<evidence type="ECO:0000313" key="1">
    <source>
        <dbReference type="EMBL" id="KAK4316964.1"/>
    </source>
</evidence>
<evidence type="ECO:0000313" key="2">
    <source>
        <dbReference type="Proteomes" id="UP001292094"/>
    </source>
</evidence>